<dbReference type="Proteomes" id="UP001293254">
    <property type="component" value="Unassembled WGS sequence"/>
</dbReference>
<organism evidence="2 3">
    <name type="scientific">Sesamum alatum</name>
    <dbReference type="NCBI Taxonomy" id="300844"/>
    <lineage>
        <taxon>Eukaryota</taxon>
        <taxon>Viridiplantae</taxon>
        <taxon>Streptophyta</taxon>
        <taxon>Embryophyta</taxon>
        <taxon>Tracheophyta</taxon>
        <taxon>Spermatophyta</taxon>
        <taxon>Magnoliopsida</taxon>
        <taxon>eudicotyledons</taxon>
        <taxon>Gunneridae</taxon>
        <taxon>Pentapetalae</taxon>
        <taxon>asterids</taxon>
        <taxon>lamiids</taxon>
        <taxon>Lamiales</taxon>
        <taxon>Pedaliaceae</taxon>
        <taxon>Sesamum</taxon>
    </lineage>
</organism>
<sequence length="246" mass="27333">MARPTTSLSSPNCQVAKIPALQSRLFGLRLHMGVCLYSRCLVDKVQAPHKCMVDSPVLFASKNMHYLRKTTTCNSASVFLSLIHATTVSMWQNGVYYQSVDSLVEHSRSGLFHPDRPSIHAVMCSLYDVNKTYGTKVVYEWAQTRVERLRERYHLFSWVVNTEGIIWNARLGLVTGPNHVWQSLYLNVAAPQEGWVLRPPPRHVEAGDNAPNAEDDPVVVPDEAGAAEVAPHGPNNEPVPDGLHAA</sequence>
<protein>
    <submittedName>
        <fullName evidence="2">Uncharacterized protein</fullName>
    </submittedName>
</protein>
<evidence type="ECO:0000313" key="3">
    <source>
        <dbReference type="Proteomes" id="UP001293254"/>
    </source>
</evidence>
<dbReference type="EMBL" id="JACGWO010000009">
    <property type="protein sequence ID" value="KAK4418841.1"/>
    <property type="molecule type" value="Genomic_DNA"/>
</dbReference>
<accession>A0AAE1XVI8</accession>
<reference evidence="2" key="2">
    <citation type="journal article" date="2024" name="Plant">
        <title>Genomic evolution and insights into agronomic trait innovations of Sesamum species.</title>
        <authorList>
            <person name="Miao H."/>
            <person name="Wang L."/>
            <person name="Qu L."/>
            <person name="Liu H."/>
            <person name="Sun Y."/>
            <person name="Le M."/>
            <person name="Wang Q."/>
            <person name="Wei S."/>
            <person name="Zheng Y."/>
            <person name="Lin W."/>
            <person name="Duan Y."/>
            <person name="Cao H."/>
            <person name="Xiong S."/>
            <person name="Wang X."/>
            <person name="Wei L."/>
            <person name="Li C."/>
            <person name="Ma Q."/>
            <person name="Ju M."/>
            <person name="Zhao R."/>
            <person name="Li G."/>
            <person name="Mu C."/>
            <person name="Tian Q."/>
            <person name="Mei H."/>
            <person name="Zhang T."/>
            <person name="Gao T."/>
            <person name="Zhang H."/>
        </authorList>
    </citation>
    <scope>NUCLEOTIDE SEQUENCE</scope>
    <source>
        <strain evidence="2">3651</strain>
    </source>
</reference>
<feature type="region of interest" description="Disordered" evidence="1">
    <location>
        <begin position="199"/>
        <end position="246"/>
    </location>
</feature>
<dbReference type="AlphaFoldDB" id="A0AAE1XVI8"/>
<evidence type="ECO:0000256" key="1">
    <source>
        <dbReference type="SAM" id="MobiDB-lite"/>
    </source>
</evidence>
<name>A0AAE1XVI8_9LAMI</name>
<comment type="caution">
    <text evidence="2">The sequence shown here is derived from an EMBL/GenBank/DDBJ whole genome shotgun (WGS) entry which is preliminary data.</text>
</comment>
<keyword evidence="3" id="KW-1185">Reference proteome</keyword>
<proteinExistence type="predicted"/>
<reference evidence="2" key="1">
    <citation type="submission" date="2020-06" db="EMBL/GenBank/DDBJ databases">
        <authorList>
            <person name="Li T."/>
            <person name="Hu X."/>
            <person name="Zhang T."/>
            <person name="Song X."/>
            <person name="Zhang H."/>
            <person name="Dai N."/>
            <person name="Sheng W."/>
            <person name="Hou X."/>
            <person name="Wei L."/>
        </authorList>
    </citation>
    <scope>NUCLEOTIDE SEQUENCE</scope>
    <source>
        <strain evidence="2">3651</strain>
        <tissue evidence="2">Leaf</tissue>
    </source>
</reference>
<evidence type="ECO:0000313" key="2">
    <source>
        <dbReference type="EMBL" id="KAK4418841.1"/>
    </source>
</evidence>
<gene>
    <name evidence="2" type="ORF">Salat_2296900</name>
</gene>